<proteinExistence type="predicted"/>
<feature type="domain" description="P-type" evidence="6">
    <location>
        <begin position="66"/>
        <end position="109"/>
    </location>
</feature>
<feature type="disulfide bond" evidence="4">
    <location>
        <begin position="88"/>
        <end position="105"/>
    </location>
</feature>
<dbReference type="Pfam" id="PF00088">
    <property type="entry name" value="Trefoil"/>
    <property type="match status" value="2"/>
</dbReference>
<organism evidence="7 8">
    <name type="scientific">Acipenser oxyrinchus oxyrinchus</name>
    <dbReference type="NCBI Taxonomy" id="40147"/>
    <lineage>
        <taxon>Eukaryota</taxon>
        <taxon>Metazoa</taxon>
        <taxon>Chordata</taxon>
        <taxon>Craniata</taxon>
        <taxon>Vertebrata</taxon>
        <taxon>Euteleostomi</taxon>
        <taxon>Actinopterygii</taxon>
        <taxon>Chondrostei</taxon>
        <taxon>Acipenseriformes</taxon>
        <taxon>Acipenseridae</taxon>
        <taxon>Acipenser</taxon>
    </lineage>
</organism>
<dbReference type="SUPFAM" id="SSF57492">
    <property type="entry name" value="Trefoil"/>
    <property type="match status" value="2"/>
</dbReference>
<keyword evidence="5" id="KW-0732">Signal</keyword>
<name>A0AAD8DGX1_ACIOX</name>
<dbReference type="PROSITE" id="PS00025">
    <property type="entry name" value="P_TREFOIL_1"/>
    <property type="match status" value="2"/>
</dbReference>
<dbReference type="PANTHER" id="PTHR13826">
    <property type="entry name" value="INTESTINAL TREFOIL FACTOR-RELATED"/>
    <property type="match status" value="1"/>
</dbReference>
<dbReference type="Proteomes" id="UP001230051">
    <property type="component" value="Unassembled WGS sequence"/>
</dbReference>
<dbReference type="InterPro" id="IPR017957">
    <property type="entry name" value="P_trefoil_CS"/>
</dbReference>
<comment type="subcellular location">
    <subcellularLocation>
        <location evidence="1">Secreted</location>
    </subcellularLocation>
</comment>
<evidence type="ECO:0000313" key="8">
    <source>
        <dbReference type="Proteomes" id="UP001230051"/>
    </source>
</evidence>
<feature type="domain" description="P-type" evidence="6">
    <location>
        <begin position="21"/>
        <end position="64"/>
    </location>
</feature>
<dbReference type="EMBL" id="JAGXEW010000007">
    <property type="protein sequence ID" value="KAK1169568.1"/>
    <property type="molecule type" value="Genomic_DNA"/>
</dbReference>
<dbReference type="PANTHER" id="PTHR13826:SF14">
    <property type="entry name" value="TREFOIL FACTOR 2"/>
    <property type="match status" value="1"/>
</dbReference>
<keyword evidence="2" id="KW-0964">Secreted</keyword>
<evidence type="ECO:0000256" key="5">
    <source>
        <dbReference type="SAM" id="SignalP"/>
    </source>
</evidence>
<dbReference type="InterPro" id="IPR000519">
    <property type="entry name" value="P_trefoil_dom"/>
</dbReference>
<dbReference type="Gene3D" id="4.10.110.10">
    <property type="entry name" value="Spasmolytic Protein, domain 1"/>
    <property type="match status" value="2"/>
</dbReference>
<feature type="signal peptide" evidence="5">
    <location>
        <begin position="1"/>
        <end position="18"/>
    </location>
</feature>
<dbReference type="FunFam" id="4.10.110.10:FF:000006">
    <property type="entry name" value="Trefoil factor 1"/>
    <property type="match status" value="2"/>
</dbReference>
<evidence type="ECO:0000256" key="2">
    <source>
        <dbReference type="ARBA" id="ARBA00022525"/>
    </source>
</evidence>
<accession>A0AAD8DGX1</accession>
<feature type="disulfide bond" evidence="4">
    <location>
        <begin position="33"/>
        <end position="48"/>
    </location>
</feature>
<keyword evidence="3 4" id="KW-1015">Disulfide bond</keyword>
<feature type="disulfide bond" evidence="4">
    <location>
        <begin position="68"/>
        <end position="94"/>
    </location>
</feature>
<dbReference type="PRINTS" id="PR00680">
    <property type="entry name" value="PTREFOIL"/>
</dbReference>
<gene>
    <name evidence="7" type="primary">TFF3</name>
    <name evidence="7" type="ORF">AOXY_G8388</name>
</gene>
<dbReference type="InterPro" id="IPR044913">
    <property type="entry name" value="P_trefoil_dom_sf"/>
</dbReference>
<protein>
    <submittedName>
        <fullName evidence="7">Trefoil factor 2-like</fullName>
    </submittedName>
</protein>
<dbReference type="AlphaFoldDB" id="A0AAD8DGX1"/>
<feature type="disulfide bond" evidence="4">
    <location>
        <begin position="23"/>
        <end position="49"/>
    </location>
</feature>
<comment type="caution">
    <text evidence="7">The sequence shown here is derived from an EMBL/GenBank/DDBJ whole genome shotgun (WGS) entry which is preliminary data.</text>
</comment>
<dbReference type="SMART" id="SM00018">
    <property type="entry name" value="PD"/>
    <property type="match status" value="2"/>
</dbReference>
<dbReference type="PROSITE" id="PS51448">
    <property type="entry name" value="P_TREFOIL_2"/>
    <property type="match status" value="2"/>
</dbReference>
<reference evidence="7" key="1">
    <citation type="submission" date="2022-02" db="EMBL/GenBank/DDBJ databases">
        <title>Atlantic sturgeon de novo genome assembly.</title>
        <authorList>
            <person name="Stock M."/>
            <person name="Klopp C."/>
            <person name="Guiguen Y."/>
            <person name="Cabau C."/>
            <person name="Parinello H."/>
            <person name="Santidrian Yebra-Pimentel E."/>
            <person name="Kuhl H."/>
            <person name="Dirks R.P."/>
            <person name="Guessner J."/>
            <person name="Wuertz S."/>
            <person name="Du K."/>
            <person name="Schartl M."/>
        </authorList>
    </citation>
    <scope>NUCLEOTIDE SEQUENCE</scope>
    <source>
        <strain evidence="7">STURGEONOMICS-FGT-2020</strain>
        <tissue evidence="7">Whole blood</tissue>
    </source>
</reference>
<evidence type="ECO:0000259" key="6">
    <source>
        <dbReference type="PROSITE" id="PS51448"/>
    </source>
</evidence>
<dbReference type="CDD" id="cd00111">
    <property type="entry name" value="Trefoil"/>
    <property type="match status" value="2"/>
</dbReference>
<dbReference type="InterPro" id="IPR017994">
    <property type="entry name" value="P_trefoil_chordata"/>
</dbReference>
<sequence>MMFTKLLLVLLLAACVPAQVQICDMNPPDRVECGYPGISADTCRARGCCFNSAIRGVKWCFRPKAQVCDVNPAERTECGYPGISADTCRARGCCFDSAVRGVKWCFHPKGIAFLRVASE</sequence>
<evidence type="ECO:0000256" key="1">
    <source>
        <dbReference type="ARBA" id="ARBA00004613"/>
    </source>
</evidence>
<feature type="disulfide bond" evidence="4">
    <location>
        <begin position="43"/>
        <end position="60"/>
    </location>
</feature>
<evidence type="ECO:0000256" key="3">
    <source>
        <dbReference type="ARBA" id="ARBA00023157"/>
    </source>
</evidence>
<evidence type="ECO:0000256" key="4">
    <source>
        <dbReference type="PROSITE-ProRule" id="PRU00779"/>
    </source>
</evidence>
<feature type="chain" id="PRO_5042017825" evidence="5">
    <location>
        <begin position="19"/>
        <end position="119"/>
    </location>
</feature>
<evidence type="ECO:0000313" key="7">
    <source>
        <dbReference type="EMBL" id="KAK1169568.1"/>
    </source>
</evidence>
<keyword evidence="8" id="KW-1185">Reference proteome</keyword>
<feature type="disulfide bond" evidence="4">
    <location>
        <begin position="78"/>
        <end position="93"/>
    </location>
</feature>
<dbReference type="GO" id="GO:0005615">
    <property type="term" value="C:extracellular space"/>
    <property type="evidence" value="ECO:0007669"/>
    <property type="project" value="TreeGrafter"/>
</dbReference>